<organism evidence="1">
    <name type="scientific">Eutreptiella gymnastica</name>
    <dbReference type="NCBI Taxonomy" id="73025"/>
    <lineage>
        <taxon>Eukaryota</taxon>
        <taxon>Discoba</taxon>
        <taxon>Euglenozoa</taxon>
        <taxon>Euglenida</taxon>
        <taxon>Spirocuta</taxon>
        <taxon>Euglenophyceae</taxon>
        <taxon>Eutreptiales</taxon>
        <taxon>Eutreptiaceae</taxon>
        <taxon>Eutreptiella</taxon>
    </lineage>
</organism>
<proteinExistence type="predicted"/>
<sequence>MAFEHTVAHARTLHPLQDAPKGGCARGLCRTARDQDAFMNTGVFMSNPVQHNTALREAEGVTQGQSRGPPYSCAIIACTTQANRIPHQEAQTAMKIWLFGWTVPATGAGGAGPVPMHVRGIPVVAACTTVRKV</sequence>
<gene>
    <name evidence="1" type="ORF">EGYM00163_LOCUS2588</name>
</gene>
<accession>A0A7S4CB59</accession>
<name>A0A7S4CB59_9EUGL</name>
<dbReference type="EMBL" id="HBJA01008251">
    <property type="protein sequence ID" value="CAE0791473.1"/>
    <property type="molecule type" value="Transcribed_RNA"/>
</dbReference>
<protein>
    <submittedName>
        <fullName evidence="1">Uncharacterized protein</fullName>
    </submittedName>
</protein>
<reference evidence="1" key="1">
    <citation type="submission" date="2021-01" db="EMBL/GenBank/DDBJ databases">
        <authorList>
            <person name="Corre E."/>
            <person name="Pelletier E."/>
            <person name="Niang G."/>
            <person name="Scheremetjew M."/>
            <person name="Finn R."/>
            <person name="Kale V."/>
            <person name="Holt S."/>
            <person name="Cochrane G."/>
            <person name="Meng A."/>
            <person name="Brown T."/>
            <person name="Cohen L."/>
        </authorList>
    </citation>
    <scope>NUCLEOTIDE SEQUENCE</scope>
    <source>
        <strain evidence="1">CCMP1594</strain>
    </source>
</reference>
<evidence type="ECO:0000313" key="1">
    <source>
        <dbReference type="EMBL" id="CAE0791473.1"/>
    </source>
</evidence>
<dbReference type="AlphaFoldDB" id="A0A7S4CB59"/>